<name>A0ABV9DZU8_9ACTN</name>
<evidence type="ECO:0000313" key="7">
    <source>
        <dbReference type="EMBL" id="MFC4563631.1"/>
    </source>
</evidence>
<gene>
    <name evidence="7" type="ORF">ACFO4E_17330</name>
</gene>
<dbReference type="Pfam" id="PF01614">
    <property type="entry name" value="IclR_C"/>
    <property type="match status" value="1"/>
</dbReference>
<dbReference type="SUPFAM" id="SSF55781">
    <property type="entry name" value="GAF domain-like"/>
    <property type="match status" value="1"/>
</dbReference>
<keyword evidence="8" id="KW-1185">Reference proteome</keyword>
<dbReference type="Pfam" id="PF09339">
    <property type="entry name" value="HTH_IclR"/>
    <property type="match status" value="1"/>
</dbReference>
<dbReference type="SUPFAM" id="SSF46785">
    <property type="entry name" value="Winged helix' DNA-binding domain"/>
    <property type="match status" value="1"/>
</dbReference>
<feature type="region of interest" description="Disordered" evidence="4">
    <location>
        <begin position="1"/>
        <end position="28"/>
    </location>
</feature>
<dbReference type="PANTHER" id="PTHR30136">
    <property type="entry name" value="HELIX-TURN-HELIX TRANSCRIPTIONAL REGULATOR, ICLR FAMILY"/>
    <property type="match status" value="1"/>
</dbReference>
<evidence type="ECO:0000259" key="5">
    <source>
        <dbReference type="PROSITE" id="PS51077"/>
    </source>
</evidence>
<evidence type="ECO:0000313" key="8">
    <source>
        <dbReference type="Proteomes" id="UP001595923"/>
    </source>
</evidence>
<dbReference type="InterPro" id="IPR036388">
    <property type="entry name" value="WH-like_DNA-bd_sf"/>
</dbReference>
<sequence>MMGSDAGISGTAEARGRRPVRAKQERSGEVQSVARAGQLLNRVVDAPAGLTLTELAETTALNISTVHRLLRTLCSQGLLCRDPVSERFLPGPVLLRLARRSLVSAGLPEVTDALRALVERTGETATIGVRRGGDVVVGLAVSSPDPFRYNATQGARTRLLRSALGLAILAFDRTPLEDVADSAADHTELLSVQFRGYAVLDAPDTPGLRAVAVPLIADGAPTTMAVEVQGPAARITDDRLDDIADTVREAAHRLQDLPVSLLISEI</sequence>
<reference evidence="8" key="1">
    <citation type="journal article" date="2019" name="Int. J. Syst. Evol. Microbiol.">
        <title>The Global Catalogue of Microorganisms (GCM) 10K type strain sequencing project: providing services to taxonomists for standard genome sequencing and annotation.</title>
        <authorList>
            <consortium name="The Broad Institute Genomics Platform"/>
            <consortium name="The Broad Institute Genome Sequencing Center for Infectious Disease"/>
            <person name="Wu L."/>
            <person name="Ma J."/>
        </authorList>
    </citation>
    <scope>NUCLEOTIDE SEQUENCE [LARGE SCALE GENOMIC DNA]</scope>
    <source>
        <strain evidence="8">XZYJ18</strain>
    </source>
</reference>
<dbReference type="Proteomes" id="UP001595923">
    <property type="component" value="Unassembled WGS sequence"/>
</dbReference>
<dbReference type="InterPro" id="IPR014757">
    <property type="entry name" value="Tscrpt_reg_IclR_C"/>
</dbReference>
<dbReference type="InterPro" id="IPR029016">
    <property type="entry name" value="GAF-like_dom_sf"/>
</dbReference>
<evidence type="ECO:0000256" key="3">
    <source>
        <dbReference type="ARBA" id="ARBA00023163"/>
    </source>
</evidence>
<dbReference type="InterPro" id="IPR050707">
    <property type="entry name" value="HTH_MetabolicPath_Reg"/>
</dbReference>
<evidence type="ECO:0000256" key="2">
    <source>
        <dbReference type="ARBA" id="ARBA00023125"/>
    </source>
</evidence>
<dbReference type="PROSITE" id="PS51077">
    <property type="entry name" value="HTH_ICLR"/>
    <property type="match status" value="1"/>
</dbReference>
<evidence type="ECO:0000256" key="1">
    <source>
        <dbReference type="ARBA" id="ARBA00023015"/>
    </source>
</evidence>
<keyword evidence="3" id="KW-0804">Transcription</keyword>
<feature type="domain" description="HTH iclR-type" evidence="5">
    <location>
        <begin position="30"/>
        <end position="92"/>
    </location>
</feature>
<feature type="domain" description="IclR-ED" evidence="6">
    <location>
        <begin position="93"/>
        <end position="260"/>
    </location>
</feature>
<evidence type="ECO:0000259" key="6">
    <source>
        <dbReference type="PROSITE" id="PS51078"/>
    </source>
</evidence>
<dbReference type="SMART" id="SM00346">
    <property type="entry name" value="HTH_ICLR"/>
    <property type="match status" value="1"/>
</dbReference>
<dbReference type="InterPro" id="IPR036390">
    <property type="entry name" value="WH_DNA-bd_sf"/>
</dbReference>
<keyword evidence="1" id="KW-0805">Transcription regulation</keyword>
<organism evidence="7 8">
    <name type="scientific">Nocardiopsis mangrovi</name>
    <dbReference type="NCBI Taxonomy" id="1179818"/>
    <lineage>
        <taxon>Bacteria</taxon>
        <taxon>Bacillati</taxon>
        <taxon>Actinomycetota</taxon>
        <taxon>Actinomycetes</taxon>
        <taxon>Streptosporangiales</taxon>
        <taxon>Nocardiopsidaceae</taxon>
        <taxon>Nocardiopsis</taxon>
    </lineage>
</organism>
<dbReference type="InterPro" id="IPR005471">
    <property type="entry name" value="Tscrpt_reg_IclR_N"/>
</dbReference>
<dbReference type="Gene3D" id="1.10.10.10">
    <property type="entry name" value="Winged helix-like DNA-binding domain superfamily/Winged helix DNA-binding domain"/>
    <property type="match status" value="1"/>
</dbReference>
<comment type="caution">
    <text evidence="7">The sequence shown here is derived from an EMBL/GenBank/DDBJ whole genome shotgun (WGS) entry which is preliminary data.</text>
</comment>
<dbReference type="EMBL" id="JBHSFQ010000016">
    <property type="protein sequence ID" value="MFC4563631.1"/>
    <property type="molecule type" value="Genomic_DNA"/>
</dbReference>
<evidence type="ECO:0000256" key="4">
    <source>
        <dbReference type="SAM" id="MobiDB-lite"/>
    </source>
</evidence>
<dbReference type="RefSeq" id="WP_378576087.1">
    <property type="nucleotide sequence ID" value="NZ_JBHSFQ010000016.1"/>
</dbReference>
<protein>
    <submittedName>
        <fullName evidence="7">IclR family transcriptional regulator</fullName>
    </submittedName>
</protein>
<dbReference type="PANTHER" id="PTHR30136:SF24">
    <property type="entry name" value="HTH-TYPE TRANSCRIPTIONAL REPRESSOR ALLR"/>
    <property type="match status" value="1"/>
</dbReference>
<proteinExistence type="predicted"/>
<keyword evidence="2" id="KW-0238">DNA-binding</keyword>
<accession>A0ABV9DZU8</accession>
<dbReference type="PROSITE" id="PS51078">
    <property type="entry name" value="ICLR_ED"/>
    <property type="match status" value="1"/>
</dbReference>
<dbReference type="Gene3D" id="3.30.450.40">
    <property type="match status" value="1"/>
</dbReference>